<dbReference type="InterPro" id="IPR021109">
    <property type="entry name" value="Peptidase_aspartic_dom_sf"/>
</dbReference>
<dbReference type="Proteomes" id="UP000595140">
    <property type="component" value="Unassembled WGS sequence"/>
</dbReference>
<evidence type="ECO:0000256" key="1">
    <source>
        <dbReference type="SAM" id="MobiDB-lite"/>
    </source>
</evidence>
<proteinExistence type="predicted"/>
<keyword evidence="2" id="KW-0812">Transmembrane</keyword>
<keyword evidence="2" id="KW-0472">Membrane</keyword>
<dbReference type="InterPro" id="IPR033121">
    <property type="entry name" value="PEPTIDASE_A1"/>
</dbReference>
<dbReference type="EMBL" id="OOIL02002808">
    <property type="protein sequence ID" value="VFQ84616.1"/>
    <property type="molecule type" value="Genomic_DNA"/>
</dbReference>
<dbReference type="SUPFAM" id="SSF50630">
    <property type="entry name" value="Acid proteases"/>
    <property type="match status" value="1"/>
</dbReference>
<feature type="region of interest" description="Disordered" evidence="1">
    <location>
        <begin position="65"/>
        <end position="84"/>
    </location>
</feature>
<dbReference type="AlphaFoldDB" id="A0A484M9G0"/>
<name>A0A484M9G0_9ASTE</name>
<dbReference type="OrthoDB" id="771136at2759"/>
<feature type="compositionally biased region" description="Basic and acidic residues" evidence="1">
    <location>
        <begin position="131"/>
        <end position="149"/>
    </location>
</feature>
<protein>
    <recommendedName>
        <fullName evidence="3">Peptidase A1 domain-containing protein</fullName>
    </recommendedName>
</protein>
<accession>A0A484M9G0</accession>
<feature type="region of interest" description="Disordered" evidence="1">
    <location>
        <begin position="131"/>
        <end position="154"/>
    </location>
</feature>
<sequence length="195" mass="20341">MSPAATVALCNYHLFSLFFITSSSCFPLLLLFLARSSEGAASGDGGALSQTAAATANFRTAPLTSLLPPTTCRPPSPNANKGLRGGRAASLKVVHMHGPCSPLDQAAPTLTQILTQDELRVHSIHARVNSDKTNPLRDSLKKKRSDPVAHSKANVPAARGTALGSGNYIVSVGIGTPKKSLSLVFDTASAPLRRS</sequence>
<evidence type="ECO:0000256" key="2">
    <source>
        <dbReference type="SAM" id="Phobius"/>
    </source>
</evidence>
<evidence type="ECO:0000313" key="5">
    <source>
        <dbReference type="Proteomes" id="UP000595140"/>
    </source>
</evidence>
<evidence type="ECO:0000313" key="4">
    <source>
        <dbReference type="EMBL" id="VFQ84616.1"/>
    </source>
</evidence>
<keyword evidence="5" id="KW-1185">Reference proteome</keyword>
<gene>
    <name evidence="4" type="ORF">CCAM_LOCUS26392</name>
</gene>
<dbReference type="PROSITE" id="PS51767">
    <property type="entry name" value="PEPTIDASE_A1"/>
    <property type="match status" value="1"/>
</dbReference>
<feature type="domain" description="Peptidase A1" evidence="3">
    <location>
        <begin position="168"/>
        <end position="195"/>
    </location>
</feature>
<feature type="transmembrane region" description="Helical" evidence="2">
    <location>
        <begin position="12"/>
        <end position="33"/>
    </location>
</feature>
<reference evidence="4 5" key="1">
    <citation type="submission" date="2018-04" db="EMBL/GenBank/DDBJ databases">
        <authorList>
            <person name="Vogel A."/>
        </authorList>
    </citation>
    <scope>NUCLEOTIDE SEQUENCE [LARGE SCALE GENOMIC DNA]</scope>
</reference>
<keyword evidence="2" id="KW-1133">Transmembrane helix</keyword>
<evidence type="ECO:0000259" key="3">
    <source>
        <dbReference type="PROSITE" id="PS51767"/>
    </source>
</evidence>
<organism evidence="4 5">
    <name type="scientific">Cuscuta campestris</name>
    <dbReference type="NCBI Taxonomy" id="132261"/>
    <lineage>
        <taxon>Eukaryota</taxon>
        <taxon>Viridiplantae</taxon>
        <taxon>Streptophyta</taxon>
        <taxon>Embryophyta</taxon>
        <taxon>Tracheophyta</taxon>
        <taxon>Spermatophyta</taxon>
        <taxon>Magnoliopsida</taxon>
        <taxon>eudicotyledons</taxon>
        <taxon>Gunneridae</taxon>
        <taxon>Pentapetalae</taxon>
        <taxon>asterids</taxon>
        <taxon>lamiids</taxon>
        <taxon>Solanales</taxon>
        <taxon>Convolvulaceae</taxon>
        <taxon>Cuscuteae</taxon>
        <taxon>Cuscuta</taxon>
        <taxon>Cuscuta subgen. Grammica</taxon>
        <taxon>Cuscuta sect. Cleistogrammica</taxon>
    </lineage>
</organism>